<feature type="transmembrane region" description="Helical" evidence="1">
    <location>
        <begin position="257"/>
        <end position="279"/>
    </location>
</feature>
<organism evidence="3 4">
    <name type="scientific">Pendulispora brunnea</name>
    <dbReference type="NCBI Taxonomy" id="2905690"/>
    <lineage>
        <taxon>Bacteria</taxon>
        <taxon>Pseudomonadati</taxon>
        <taxon>Myxococcota</taxon>
        <taxon>Myxococcia</taxon>
        <taxon>Myxococcales</taxon>
        <taxon>Sorangiineae</taxon>
        <taxon>Pendulisporaceae</taxon>
        <taxon>Pendulispora</taxon>
    </lineage>
</organism>
<evidence type="ECO:0000313" key="3">
    <source>
        <dbReference type="EMBL" id="WXA98146.1"/>
    </source>
</evidence>
<feature type="signal peptide" evidence="2">
    <location>
        <begin position="1"/>
        <end position="22"/>
    </location>
</feature>
<keyword evidence="1" id="KW-1133">Transmembrane helix</keyword>
<keyword evidence="1" id="KW-0472">Membrane</keyword>
<gene>
    <name evidence="3" type="ORF">LZC95_15040</name>
</gene>
<dbReference type="Pfam" id="PF09935">
    <property type="entry name" value="DUF2167"/>
    <property type="match status" value="1"/>
</dbReference>
<proteinExistence type="predicted"/>
<keyword evidence="4" id="KW-1185">Reference proteome</keyword>
<keyword evidence="1" id="KW-0812">Transmembrane</keyword>
<keyword evidence="2" id="KW-0732">Signal</keyword>
<dbReference type="InterPro" id="IPR018682">
    <property type="entry name" value="DUF2167_membr"/>
</dbReference>
<evidence type="ECO:0000256" key="2">
    <source>
        <dbReference type="SAM" id="SignalP"/>
    </source>
</evidence>
<name>A0ABZ2KHI7_9BACT</name>
<reference evidence="3 4" key="1">
    <citation type="submission" date="2021-12" db="EMBL/GenBank/DDBJ databases">
        <title>Discovery of the Pendulisporaceae a myxobacterial family with distinct sporulation behavior and unique specialized metabolism.</title>
        <authorList>
            <person name="Garcia R."/>
            <person name="Popoff A."/>
            <person name="Bader C.D."/>
            <person name="Loehr J."/>
            <person name="Walesch S."/>
            <person name="Walt C."/>
            <person name="Boldt J."/>
            <person name="Bunk B."/>
            <person name="Haeckl F.J.F.P.J."/>
            <person name="Gunesch A.P."/>
            <person name="Birkelbach J."/>
            <person name="Nuebel U."/>
            <person name="Pietschmann T."/>
            <person name="Bach T."/>
            <person name="Mueller R."/>
        </authorList>
    </citation>
    <scope>NUCLEOTIDE SEQUENCE [LARGE SCALE GENOMIC DNA]</scope>
    <source>
        <strain evidence="3 4">MSr12523</strain>
    </source>
</reference>
<dbReference type="EMBL" id="CP089982">
    <property type="protein sequence ID" value="WXA98146.1"/>
    <property type="molecule type" value="Genomic_DNA"/>
</dbReference>
<accession>A0ABZ2KHI7</accession>
<dbReference type="RefSeq" id="WP_394848758.1">
    <property type="nucleotide sequence ID" value="NZ_CP089982.1"/>
</dbReference>
<evidence type="ECO:0000256" key="1">
    <source>
        <dbReference type="SAM" id="Phobius"/>
    </source>
</evidence>
<sequence length="292" mass="31680">MVQMIFVALLALVAAWPRAAFAEESGEKPPVQWQAGPRDIDLGHDLKLALPEADVYLPPGPAAKMLEKNGSFHNENLLGIVASKDEEAQWFVTIRYEAEGYIKDDEKIDADELLSAIREGTEEGNKERLEKGFKAWHVDGWSEPPQYDKSLHHLVWALSVSDDEGKSVNFNTRILGRRGYVAINLVTAPELLAGYKPEAAALLKATTFSSAARYEAFDAKTDKVAEYGLAGLVLGGAGLGAAKLVKIGLLAKFWKVIIAALIAGKKAIVLVLAGIAAFVKKLFSRKNEPANG</sequence>
<evidence type="ECO:0000313" key="4">
    <source>
        <dbReference type="Proteomes" id="UP001379533"/>
    </source>
</evidence>
<feature type="chain" id="PRO_5045506650" evidence="2">
    <location>
        <begin position="23"/>
        <end position="292"/>
    </location>
</feature>
<dbReference type="Proteomes" id="UP001379533">
    <property type="component" value="Chromosome"/>
</dbReference>
<protein>
    <submittedName>
        <fullName evidence="3">DUF2167 domain-containing protein</fullName>
    </submittedName>
</protein>